<evidence type="ECO:0000259" key="7">
    <source>
        <dbReference type="PROSITE" id="PS50076"/>
    </source>
</evidence>
<evidence type="ECO:0000256" key="5">
    <source>
        <dbReference type="ARBA" id="ARBA00046365"/>
    </source>
</evidence>
<evidence type="ECO:0000313" key="8">
    <source>
        <dbReference type="Ensembl" id="ENSEBUP00000007218.1"/>
    </source>
</evidence>
<evidence type="ECO:0000256" key="4">
    <source>
        <dbReference type="ARBA" id="ARBA00045428"/>
    </source>
</evidence>
<dbReference type="GO" id="GO:0051087">
    <property type="term" value="F:protein-folding chaperone binding"/>
    <property type="evidence" value="ECO:0007669"/>
    <property type="project" value="TreeGrafter"/>
</dbReference>
<dbReference type="PROSITE" id="PS50076">
    <property type="entry name" value="DNAJ_2"/>
    <property type="match status" value="1"/>
</dbReference>
<dbReference type="Gene3D" id="1.10.287.110">
    <property type="entry name" value="DnaJ domain"/>
    <property type="match status" value="1"/>
</dbReference>
<dbReference type="GO" id="GO:0036503">
    <property type="term" value="P:ERAD pathway"/>
    <property type="evidence" value="ECO:0007669"/>
    <property type="project" value="TreeGrafter"/>
</dbReference>
<dbReference type="Pfam" id="PF00226">
    <property type="entry name" value="DnaJ"/>
    <property type="match status" value="1"/>
</dbReference>
<dbReference type="CDD" id="cd06257">
    <property type="entry name" value="DnaJ"/>
    <property type="match status" value="1"/>
</dbReference>
<dbReference type="SUPFAM" id="SSF46565">
    <property type="entry name" value="Chaperone J-domain"/>
    <property type="match status" value="1"/>
</dbReference>
<dbReference type="GO" id="GO:0051787">
    <property type="term" value="F:misfolded protein binding"/>
    <property type="evidence" value="ECO:0007669"/>
    <property type="project" value="TreeGrafter"/>
</dbReference>
<feature type="transmembrane region" description="Helical" evidence="6">
    <location>
        <begin position="20"/>
        <end position="40"/>
    </location>
</feature>
<dbReference type="AlphaFoldDB" id="A0A8C4NNQ7"/>
<dbReference type="InterPro" id="IPR001623">
    <property type="entry name" value="DnaJ_domain"/>
</dbReference>
<reference evidence="8" key="2">
    <citation type="submission" date="2025-09" db="UniProtKB">
        <authorList>
            <consortium name="Ensembl"/>
        </authorList>
    </citation>
    <scope>IDENTIFICATION</scope>
</reference>
<feature type="domain" description="J" evidence="7">
    <location>
        <begin position="42"/>
        <end position="106"/>
    </location>
</feature>
<dbReference type="PROSITE" id="PS00636">
    <property type="entry name" value="DNAJ_1"/>
    <property type="match status" value="1"/>
</dbReference>
<comment type="function">
    <text evidence="4">Co-chaperone for Hsp70 protein HSPA5/BiP that acts as a key repressor of the ERN1/IRE1-mediated unfolded protein response (UPR). J domain-containing co-chaperones stimulate the ATPase activity of Hsp70 proteins and are required for efficient substrate recognition by Hsp70 proteins. In the unstressed endoplasmic reticulum, interacts with the luminal region of ERN1/IRE1 and selectively recruits HSPA5/BiP: HSPA5/BiP disrupts the dimerization of the active ERN1/IRE1 luminal region, thereby inactivating ERN1/IRE1. Also involved in endoplasmic reticulum-associated degradation (ERAD) of misfolded proteins. Required for survival of B-cell progenitors and normal antibody production.</text>
</comment>
<keyword evidence="6" id="KW-1133">Transmembrane helix</keyword>
<proteinExistence type="predicted"/>
<dbReference type="GeneTree" id="ENSGT00940000156246"/>
<protein>
    <recommendedName>
        <fullName evidence="2">DnaJ homolog subfamily B member 9</fullName>
    </recommendedName>
    <alternativeName>
        <fullName evidence="3">Endoplasmic reticulum DNA J domain-containing protein 4</fullName>
    </alternativeName>
</protein>
<dbReference type="SMART" id="SM00271">
    <property type="entry name" value="DnaJ"/>
    <property type="match status" value="1"/>
</dbReference>
<evidence type="ECO:0000313" key="9">
    <source>
        <dbReference type="Proteomes" id="UP000694388"/>
    </source>
</evidence>
<evidence type="ECO:0000256" key="1">
    <source>
        <dbReference type="ARBA" id="ARBA00023186"/>
    </source>
</evidence>
<keyword evidence="6" id="KW-0472">Membrane</keyword>
<keyword evidence="1" id="KW-0143">Chaperone</keyword>
<dbReference type="Proteomes" id="UP000694388">
    <property type="component" value="Unplaced"/>
</dbReference>
<keyword evidence="6" id="KW-0812">Transmembrane</keyword>
<dbReference type="PANTHER" id="PTHR44360:SF1">
    <property type="entry name" value="DNAJ HOMOLOG SUBFAMILY B MEMBER 9"/>
    <property type="match status" value="1"/>
</dbReference>
<reference evidence="8" key="1">
    <citation type="submission" date="2025-08" db="UniProtKB">
        <authorList>
            <consortium name="Ensembl"/>
        </authorList>
    </citation>
    <scope>IDENTIFICATION</scope>
</reference>
<organism evidence="8 9">
    <name type="scientific">Eptatretus burgeri</name>
    <name type="common">Inshore hagfish</name>
    <dbReference type="NCBI Taxonomy" id="7764"/>
    <lineage>
        <taxon>Eukaryota</taxon>
        <taxon>Metazoa</taxon>
        <taxon>Chordata</taxon>
        <taxon>Craniata</taxon>
        <taxon>Vertebrata</taxon>
        <taxon>Cyclostomata</taxon>
        <taxon>Myxini</taxon>
        <taxon>Myxiniformes</taxon>
        <taxon>Myxinidae</taxon>
        <taxon>Eptatretinae</taxon>
        <taxon>Eptatretus</taxon>
    </lineage>
</organism>
<evidence type="ECO:0000256" key="6">
    <source>
        <dbReference type="SAM" id="Phobius"/>
    </source>
</evidence>
<dbReference type="PANTHER" id="PTHR44360">
    <property type="entry name" value="DNAJ HOMOLOG SUBFAMILY B MEMBER 9"/>
    <property type="match status" value="1"/>
</dbReference>
<accession>A0A8C4NNQ7</accession>
<dbReference type="InterPro" id="IPR018253">
    <property type="entry name" value="DnaJ_domain_CS"/>
</dbReference>
<comment type="subunit">
    <text evidence="5">Interacts with HSPA5/BiP; interaction is direct. Interacts with ERN1/IRE1 (via the luminal region). Interacts with DERL1.</text>
</comment>
<dbReference type="OMA" id="YNFRQHY"/>
<keyword evidence="9" id="KW-1185">Reference proteome</keyword>
<evidence type="ECO:0000256" key="2">
    <source>
        <dbReference type="ARBA" id="ARBA00040158"/>
    </source>
</evidence>
<evidence type="ECO:0000256" key="3">
    <source>
        <dbReference type="ARBA" id="ARBA00041533"/>
    </source>
</evidence>
<dbReference type="PRINTS" id="PR00625">
    <property type="entry name" value="JDOMAIN"/>
</dbReference>
<dbReference type="Ensembl" id="ENSEBUT00000007693.1">
    <property type="protein sequence ID" value="ENSEBUP00000007218.1"/>
    <property type="gene ID" value="ENSEBUG00000004735.1"/>
</dbReference>
<dbReference type="GO" id="GO:0005783">
    <property type="term" value="C:endoplasmic reticulum"/>
    <property type="evidence" value="ECO:0007669"/>
    <property type="project" value="TreeGrafter"/>
</dbReference>
<dbReference type="InterPro" id="IPR036869">
    <property type="entry name" value="J_dom_sf"/>
</dbReference>
<sequence length="237" mass="27782">MNPLCGLTHIVYPRVGMSCMQYVLLAAVYTLFITECVLAARDLYEVLGVPRSAGHHQIKKAFHRLAMKFHPDRNKSPDAEDKFHEIAQAYEVLSDEKKRREYDQLSFNPHWTSDDQYGSRPFDFNEDFERFPDFGFDHWQRSKQGRKQTFESPWKTFDYGGEQHEHDGDFGDFSFGDSNLYGGIFDDVFTEGNDDFWSFSDLHQRTAYSRREMHQECRTVTRRVGNMVTTHTECTGQ</sequence>
<name>A0A8C4NNQ7_EPTBU</name>
<dbReference type="InterPro" id="IPR051948">
    <property type="entry name" value="Hsp70_co-chaperone_J-domain"/>
</dbReference>